<comment type="cofactor">
    <cofactor evidence="2">
        <name>FAD</name>
        <dbReference type="ChEBI" id="CHEBI:57692"/>
    </cofactor>
</comment>
<evidence type="ECO:0000256" key="5">
    <source>
        <dbReference type="ARBA" id="ARBA00022991"/>
    </source>
</evidence>
<dbReference type="GO" id="GO:0003904">
    <property type="term" value="F:deoxyribodipyrimidine photo-lyase activity"/>
    <property type="evidence" value="ECO:0007669"/>
    <property type="project" value="UniProtKB-EC"/>
</dbReference>
<evidence type="ECO:0000313" key="8">
    <source>
        <dbReference type="EMBL" id="MDQ0453898.1"/>
    </source>
</evidence>
<evidence type="ECO:0000256" key="1">
    <source>
        <dbReference type="ARBA" id="ARBA00001932"/>
    </source>
</evidence>
<dbReference type="PROSITE" id="PS00394">
    <property type="entry name" value="DNA_PHOTOLYASES_1_1"/>
    <property type="match status" value="1"/>
</dbReference>
<dbReference type="SUPFAM" id="SSF52425">
    <property type="entry name" value="Cryptochrome/photolyase, N-terminal domain"/>
    <property type="match status" value="1"/>
</dbReference>
<dbReference type="SUPFAM" id="SSF48173">
    <property type="entry name" value="Cryptochrome/photolyase FAD-binding domain"/>
    <property type="match status" value="1"/>
</dbReference>
<keyword evidence="5 6" id="KW-0157">Chromophore</keyword>
<evidence type="ECO:0000256" key="2">
    <source>
        <dbReference type="ARBA" id="ARBA00001974"/>
    </source>
</evidence>
<comment type="cofactor">
    <cofactor evidence="1">
        <name>(6R)-5,10-methylene-5,6,7,8-tetrahydrofolate</name>
        <dbReference type="ChEBI" id="CHEBI:15636"/>
    </cofactor>
</comment>
<sequence length="487" mass="54952">MQRSSPTILWFRKDLRLSDNHALSAAVARGGPVIQVFILEPEDGGTGPMGSAQRWWLHHSLSALSKDLETRGSRLILRRGDAQKVLEALVKETGAEALHWNRRYEPVGMDIDGPLKQHFRDAGLTVESFGGQLLHEPTRLKTTGGTPFRVYTPFWKAVDAGGDPTAPIDAPKAIAAPDRWPDSEALDDWALLPTKPDWAGGFREMWTPGEAGAHQRLKHFISKGLRGYRRGRDFPAEPHVSMLSPHIALGEISPAQIWHATIGLPASVAAEDYVHFRKELVWRDFSYHLLFHFPELPRRNWNARFDDFPWRDNKTGLRAWQKGRTGYPIVDAAMRQLWQHGYMHNRLRMITASFLIKDLMVDWRDGEAWFADTLVDADPASNAASWQWVAGSGADAAPFFRIFNPITQGEKFDPEGTFVRRYLPELAKLPNEFIHKPFEAPEQVLRKAGVVLGETYPQPIVDHRKARETALSAYQEISAGAKSGVRE</sequence>
<keyword evidence="3 6" id="KW-0285">Flavoprotein</keyword>
<reference evidence="8 9" key="1">
    <citation type="submission" date="2023-07" db="EMBL/GenBank/DDBJ databases">
        <title>Genomic Encyclopedia of Type Strains, Phase IV (KMG-IV): sequencing the most valuable type-strain genomes for metagenomic binning, comparative biology and taxonomic classification.</title>
        <authorList>
            <person name="Goeker M."/>
        </authorList>
    </citation>
    <scope>NUCLEOTIDE SEQUENCE [LARGE SCALE GENOMIC DNA]</scope>
    <source>
        <strain evidence="8 9">DSM 100301</strain>
    </source>
</reference>
<dbReference type="InterPro" id="IPR036134">
    <property type="entry name" value="Crypto/Photolyase_FAD-like_sf"/>
</dbReference>
<dbReference type="InterPro" id="IPR014729">
    <property type="entry name" value="Rossmann-like_a/b/a_fold"/>
</dbReference>
<evidence type="ECO:0000259" key="7">
    <source>
        <dbReference type="PROSITE" id="PS51645"/>
    </source>
</evidence>
<proteinExistence type="inferred from homology"/>
<keyword evidence="8" id="KW-0456">Lyase</keyword>
<organism evidence="8 9">
    <name type="scientific">Rhizobium paknamense</name>
    <dbReference type="NCBI Taxonomy" id="1206817"/>
    <lineage>
        <taxon>Bacteria</taxon>
        <taxon>Pseudomonadati</taxon>
        <taxon>Pseudomonadota</taxon>
        <taxon>Alphaproteobacteria</taxon>
        <taxon>Hyphomicrobiales</taxon>
        <taxon>Rhizobiaceae</taxon>
        <taxon>Rhizobium/Agrobacterium group</taxon>
        <taxon>Rhizobium</taxon>
    </lineage>
</organism>
<keyword evidence="4 6" id="KW-0274">FAD</keyword>
<protein>
    <submittedName>
        <fullName evidence="8">Deoxyribodipyrimidine photo-lyase</fullName>
        <ecNumber evidence="8">4.1.99.3</ecNumber>
    </submittedName>
</protein>
<comment type="caution">
    <text evidence="8">The sequence shown here is derived from an EMBL/GenBank/DDBJ whole genome shotgun (WGS) entry which is preliminary data.</text>
</comment>
<dbReference type="InterPro" id="IPR005101">
    <property type="entry name" value="Cryptochr/Photolyase_FAD-bd"/>
</dbReference>
<dbReference type="PANTHER" id="PTHR11455:SF9">
    <property type="entry name" value="CRYPTOCHROME CIRCADIAN CLOCK 5 ISOFORM X1"/>
    <property type="match status" value="1"/>
</dbReference>
<dbReference type="InterPro" id="IPR036155">
    <property type="entry name" value="Crypto/Photolyase_N_sf"/>
</dbReference>
<dbReference type="PROSITE" id="PS51645">
    <property type="entry name" value="PHR_CRY_ALPHA_BETA"/>
    <property type="match status" value="1"/>
</dbReference>
<accession>A0ABU0I6Q2</accession>
<dbReference type="RefSeq" id="WP_307156126.1">
    <property type="nucleotide sequence ID" value="NZ_JAUSWH010000001.1"/>
</dbReference>
<dbReference type="InterPro" id="IPR002081">
    <property type="entry name" value="Cryptochrome/DNA_photolyase_1"/>
</dbReference>
<evidence type="ECO:0000256" key="4">
    <source>
        <dbReference type="ARBA" id="ARBA00022827"/>
    </source>
</evidence>
<evidence type="ECO:0000256" key="3">
    <source>
        <dbReference type="ARBA" id="ARBA00022630"/>
    </source>
</evidence>
<dbReference type="Pfam" id="PF03441">
    <property type="entry name" value="FAD_binding_7"/>
    <property type="match status" value="1"/>
</dbReference>
<comment type="similarity">
    <text evidence="6">Belongs to the DNA photolyase family.</text>
</comment>
<gene>
    <name evidence="8" type="ORF">QO005_000213</name>
</gene>
<dbReference type="PANTHER" id="PTHR11455">
    <property type="entry name" value="CRYPTOCHROME"/>
    <property type="match status" value="1"/>
</dbReference>
<dbReference type="PROSITE" id="PS00691">
    <property type="entry name" value="DNA_PHOTOLYASES_1_2"/>
    <property type="match status" value="1"/>
</dbReference>
<dbReference type="Gene3D" id="3.40.50.620">
    <property type="entry name" value="HUPs"/>
    <property type="match status" value="1"/>
</dbReference>
<dbReference type="InterPro" id="IPR018394">
    <property type="entry name" value="DNA_photolyase_1_CS_C"/>
</dbReference>
<evidence type="ECO:0000256" key="6">
    <source>
        <dbReference type="RuleBase" id="RU004182"/>
    </source>
</evidence>
<dbReference type="Gene3D" id="1.25.40.80">
    <property type="match status" value="1"/>
</dbReference>
<dbReference type="Gene3D" id="1.10.579.10">
    <property type="entry name" value="DNA Cyclobutane Dipyrimidine Photolyase, subunit A, domain 3"/>
    <property type="match status" value="1"/>
</dbReference>
<feature type="domain" description="Photolyase/cryptochrome alpha/beta" evidence="7">
    <location>
        <begin position="5"/>
        <end position="134"/>
    </location>
</feature>
<keyword evidence="9" id="KW-1185">Reference proteome</keyword>
<name>A0ABU0I6Q2_9HYPH</name>
<dbReference type="Proteomes" id="UP001235269">
    <property type="component" value="Unassembled WGS sequence"/>
</dbReference>
<dbReference type="Pfam" id="PF00875">
    <property type="entry name" value="DNA_photolyase"/>
    <property type="match status" value="1"/>
</dbReference>
<dbReference type="InterPro" id="IPR006050">
    <property type="entry name" value="DNA_photolyase_N"/>
</dbReference>
<evidence type="ECO:0000313" key="9">
    <source>
        <dbReference type="Proteomes" id="UP001235269"/>
    </source>
</evidence>
<dbReference type="EMBL" id="JAUSWH010000001">
    <property type="protein sequence ID" value="MDQ0453898.1"/>
    <property type="molecule type" value="Genomic_DNA"/>
</dbReference>
<dbReference type="PRINTS" id="PR00147">
    <property type="entry name" value="DNAPHOTLYASE"/>
</dbReference>
<dbReference type="EC" id="4.1.99.3" evidence="8"/>